<dbReference type="EMBL" id="CAXAMN010023164">
    <property type="protein sequence ID" value="CAK9075686.1"/>
    <property type="molecule type" value="Genomic_DNA"/>
</dbReference>
<feature type="compositionally biased region" description="Basic and acidic residues" evidence="1">
    <location>
        <begin position="105"/>
        <end position="115"/>
    </location>
</feature>
<evidence type="ECO:0000256" key="1">
    <source>
        <dbReference type="SAM" id="MobiDB-lite"/>
    </source>
</evidence>
<feature type="non-terminal residue" evidence="2">
    <location>
        <position position="1"/>
    </location>
</feature>
<proteinExistence type="predicted"/>
<reference evidence="2 3" key="1">
    <citation type="submission" date="2024-02" db="EMBL/GenBank/DDBJ databases">
        <authorList>
            <person name="Chen Y."/>
            <person name="Shah S."/>
            <person name="Dougan E. K."/>
            <person name="Thang M."/>
            <person name="Chan C."/>
        </authorList>
    </citation>
    <scope>NUCLEOTIDE SEQUENCE [LARGE SCALE GENOMIC DNA]</scope>
</reference>
<organism evidence="2 3">
    <name type="scientific">Durusdinium trenchii</name>
    <dbReference type="NCBI Taxonomy" id="1381693"/>
    <lineage>
        <taxon>Eukaryota</taxon>
        <taxon>Sar</taxon>
        <taxon>Alveolata</taxon>
        <taxon>Dinophyceae</taxon>
        <taxon>Suessiales</taxon>
        <taxon>Symbiodiniaceae</taxon>
        <taxon>Durusdinium</taxon>
    </lineage>
</organism>
<dbReference type="Proteomes" id="UP001642484">
    <property type="component" value="Unassembled WGS sequence"/>
</dbReference>
<accession>A0ABP0PI19</accession>
<feature type="region of interest" description="Disordered" evidence="1">
    <location>
        <begin position="85"/>
        <end position="115"/>
    </location>
</feature>
<sequence>KPLSSPRDPCSHTSGPMWATAPFHLELHGAFERRFVGARSMRSFAIFWSASTCRSSSWKCPMLVGGGELSAEDWMRKVFSVTDSKAPSGLLSDMNKTKRGGGSDQEERPPTFHPL</sequence>
<keyword evidence="3" id="KW-1185">Reference proteome</keyword>
<gene>
    <name evidence="2" type="ORF">CCMP2556_LOCUS37274</name>
</gene>
<comment type="caution">
    <text evidence="2">The sequence shown here is derived from an EMBL/GenBank/DDBJ whole genome shotgun (WGS) entry which is preliminary data.</text>
</comment>
<evidence type="ECO:0000313" key="2">
    <source>
        <dbReference type="EMBL" id="CAK9075686.1"/>
    </source>
</evidence>
<name>A0ABP0PI19_9DINO</name>
<evidence type="ECO:0000313" key="3">
    <source>
        <dbReference type="Proteomes" id="UP001642484"/>
    </source>
</evidence>
<protein>
    <submittedName>
        <fullName evidence="2">Uncharacterized protein</fullName>
    </submittedName>
</protein>